<proteinExistence type="predicted"/>
<dbReference type="AlphaFoldDB" id="A0A098D2Q9"/>
<evidence type="ECO:0000313" key="1">
    <source>
        <dbReference type="EMBL" id="CEF73244.1"/>
    </source>
</evidence>
<protein>
    <submittedName>
        <fullName evidence="1">Chromosome 1, complete genome</fullName>
    </submittedName>
</protein>
<dbReference type="InParanoid" id="A0A098D2Q9"/>
<dbReference type="EnsemblFungi" id="CEF73244">
    <property type="protein sequence ID" value="CEF73244"/>
    <property type="gene ID" value="FGRRES_11907_M"/>
</dbReference>
<gene>
    <name evidence="1" type="ORF">FGRAMPH1_01T02885</name>
</gene>
<keyword evidence="3" id="KW-1185">Reference proteome</keyword>
<accession>A0A098D2Q9</accession>
<evidence type="ECO:0000313" key="2">
    <source>
        <dbReference type="EnsemblFungi" id="CEF73244"/>
    </source>
</evidence>
<accession>A0A0E0RPR9</accession>
<dbReference type="VEuPathDB" id="FungiDB:FGRAMPH1_01G02885"/>
<evidence type="ECO:0000313" key="3">
    <source>
        <dbReference type="Proteomes" id="UP000070720"/>
    </source>
</evidence>
<reference evidence="2 3" key="1">
    <citation type="journal article" date="2007" name="Science">
        <title>The Fusarium graminearum genome reveals a link between localized polymorphism and pathogen specialization.</title>
        <authorList>
            <person name="Cuomo C.A."/>
            <person name="Gueldener U."/>
            <person name="Xu J.-R."/>
            <person name="Trail F."/>
            <person name="Turgeon B.G."/>
            <person name="Di Pietro A."/>
            <person name="Walton J.D."/>
            <person name="Ma L.-J."/>
            <person name="Baker S.E."/>
            <person name="Rep M."/>
            <person name="Adam G."/>
            <person name="Antoniw J."/>
            <person name="Baldwin T."/>
            <person name="Calvo S.E."/>
            <person name="Chang Y.-L."/>
            <person name="DeCaprio D."/>
            <person name="Gale L.R."/>
            <person name="Gnerre S."/>
            <person name="Goswami R.S."/>
            <person name="Hammond-Kosack K."/>
            <person name="Harris L.J."/>
            <person name="Hilburn K."/>
            <person name="Kennell J.C."/>
            <person name="Kroken S."/>
            <person name="Magnuson J.K."/>
            <person name="Mannhaupt G."/>
            <person name="Mauceli E.W."/>
            <person name="Mewes H.-W."/>
            <person name="Mitterbauer R."/>
            <person name="Muehlbauer G."/>
            <person name="Muensterkoetter M."/>
            <person name="Nelson D."/>
            <person name="O'Donnell K."/>
            <person name="Ouellet T."/>
            <person name="Qi W."/>
            <person name="Quesneville H."/>
            <person name="Roncero M.I.G."/>
            <person name="Seong K.-Y."/>
            <person name="Tetko I.V."/>
            <person name="Urban M."/>
            <person name="Waalwijk C."/>
            <person name="Ward T.J."/>
            <person name="Yao J."/>
            <person name="Birren B.W."/>
            <person name="Kistler H.C."/>
        </authorList>
    </citation>
    <scope>NUCLEOTIDE SEQUENCE [LARGE SCALE GENOMIC DNA]</scope>
    <source>
        <strain evidence="3">ATCC MYA-4620 / CBS 123657 / FGSC 9075 / NRRL 31084 / PH-1</strain>
        <strain evidence="2">PH-1 / ATCC MYA-4620 / FGSC 9075 / NRRL 31084</strain>
    </source>
</reference>
<reference evidence="2" key="4">
    <citation type="submission" date="2017-01" db="UniProtKB">
        <authorList>
            <consortium name="EnsemblFungi"/>
        </authorList>
    </citation>
    <scope>IDENTIFICATION</scope>
    <source>
        <strain evidence="2">PH-1 / ATCC MYA-4620 / FGSC 9075 / NRRL 31084</strain>
    </source>
</reference>
<dbReference type="Proteomes" id="UP000070720">
    <property type="component" value="Chromosome 1"/>
</dbReference>
<reference evidence="2 3" key="2">
    <citation type="journal article" date="2010" name="Nature">
        <title>Comparative genomics reveals mobile pathogenicity chromosomes in Fusarium.</title>
        <authorList>
            <person name="Ma L.J."/>
            <person name="van der Does H.C."/>
            <person name="Borkovich K.A."/>
            <person name="Coleman J.J."/>
            <person name="Daboussi M.J."/>
            <person name="Di Pietro A."/>
            <person name="Dufresne M."/>
            <person name="Freitag M."/>
            <person name="Grabherr M."/>
            <person name="Henrissat B."/>
            <person name="Houterman P.M."/>
            <person name="Kang S."/>
            <person name="Shim W.B."/>
            <person name="Woloshuk C."/>
            <person name="Xie X."/>
            <person name="Xu J.R."/>
            <person name="Antoniw J."/>
            <person name="Baker S.E."/>
            <person name="Bluhm B.H."/>
            <person name="Breakspear A."/>
            <person name="Brown D.W."/>
            <person name="Butchko R.A."/>
            <person name="Chapman S."/>
            <person name="Coulson R."/>
            <person name="Coutinho P.M."/>
            <person name="Danchin E.G."/>
            <person name="Diener A."/>
            <person name="Gale L.R."/>
            <person name="Gardiner D.M."/>
            <person name="Goff S."/>
            <person name="Hammond-Kosack K.E."/>
            <person name="Hilburn K."/>
            <person name="Hua-Van A."/>
            <person name="Jonkers W."/>
            <person name="Kazan K."/>
            <person name="Kodira C.D."/>
            <person name="Koehrsen M."/>
            <person name="Kumar L."/>
            <person name="Lee Y.H."/>
            <person name="Li L."/>
            <person name="Manners J.M."/>
            <person name="Miranda-Saavedra D."/>
            <person name="Mukherjee M."/>
            <person name="Park G."/>
            <person name="Park J."/>
            <person name="Park S.Y."/>
            <person name="Proctor R.H."/>
            <person name="Regev A."/>
            <person name="Ruiz-Roldan M.C."/>
            <person name="Sain D."/>
            <person name="Sakthikumar S."/>
            <person name="Sykes S."/>
            <person name="Schwartz D.C."/>
            <person name="Turgeon B.G."/>
            <person name="Wapinski I."/>
            <person name="Yoder O."/>
            <person name="Young S."/>
            <person name="Zeng Q."/>
            <person name="Zhou S."/>
            <person name="Galagan J."/>
            <person name="Cuomo C.A."/>
            <person name="Kistler H.C."/>
            <person name="Rep M."/>
        </authorList>
    </citation>
    <scope>GENOME REANNOTATION</scope>
    <source>
        <strain evidence="3">ATCC MYA-4620 / CBS 123657 / FGSC 9075 / NRRL 31084 / PH-1</strain>
        <strain evidence="2">PH-1 / ATCC MYA-4620 / FGSC 9075 / NRRL 31084</strain>
    </source>
</reference>
<dbReference type="EMBL" id="HG970332">
    <property type="protein sequence ID" value="CEF73244.1"/>
    <property type="molecule type" value="Genomic_DNA"/>
</dbReference>
<name>A0A098D2Q9_GIBZE</name>
<reference evidence="1 3" key="3">
    <citation type="journal article" date="2015" name="BMC Genomics">
        <title>The completed genome sequence of the pathogenic ascomycete fungus Fusarium graminearum.</title>
        <authorList>
            <person name="King R."/>
            <person name="Urban M."/>
            <person name="Hammond-Kosack M.C."/>
            <person name="Hassani-Pak K."/>
            <person name="Hammond-Kosack K.E."/>
        </authorList>
    </citation>
    <scope>NUCLEOTIDE SEQUENCE [LARGE SCALE GENOMIC DNA]</scope>
    <source>
        <strain evidence="3">ATCC MYA-4620 / CBS 123657 / FGSC 9075 / NRRL 31084 / PH-1</strain>
        <strain evidence="1">PH-1</strain>
    </source>
</reference>
<sequence>MSMADMENKGGRRQHHQGSIQNTNGMSMICALGQGLVIFVIDAGMIDTVDIAETKVEGFALQWFTVQYCLSHTDIDTQTKWYQNTDSESIDPCRTPWCFPTMGTESRHWSINLPDNIRTVQQRLDWSSCGDKGSMMLDLLGVY</sequence>
<organism evidence="1 3">
    <name type="scientific">Gibberella zeae (strain ATCC MYA-4620 / CBS 123657 / FGSC 9075 / NRRL 31084 / PH-1)</name>
    <name type="common">Wheat head blight fungus</name>
    <name type="synonym">Fusarium graminearum</name>
    <dbReference type="NCBI Taxonomy" id="229533"/>
    <lineage>
        <taxon>Eukaryota</taxon>
        <taxon>Fungi</taxon>
        <taxon>Dikarya</taxon>
        <taxon>Ascomycota</taxon>
        <taxon>Pezizomycotina</taxon>
        <taxon>Sordariomycetes</taxon>
        <taxon>Hypocreomycetidae</taxon>
        <taxon>Hypocreales</taxon>
        <taxon>Nectriaceae</taxon>
        <taxon>Fusarium</taxon>
    </lineage>
</organism>